<dbReference type="Gene3D" id="3.20.20.80">
    <property type="entry name" value="Glycosidases"/>
    <property type="match status" value="1"/>
</dbReference>
<dbReference type="OrthoDB" id="3799094at2"/>
<gene>
    <name evidence="1" type="ORF">GT003_05380</name>
</gene>
<dbReference type="SUPFAM" id="SSF51445">
    <property type="entry name" value="(Trans)glycosidases"/>
    <property type="match status" value="1"/>
</dbReference>
<dbReference type="AlphaFoldDB" id="A0A7X4YL79"/>
<reference evidence="1 2" key="1">
    <citation type="submission" date="2020-01" db="EMBL/GenBank/DDBJ databases">
        <title>Paenibacillus soybeanensis sp. nov. isolated from the nodules of soybean (Glycine max(L.) Merr).</title>
        <authorList>
            <person name="Wang H."/>
        </authorList>
    </citation>
    <scope>NUCLEOTIDE SEQUENCE [LARGE SCALE GENOMIC DNA]</scope>
    <source>
        <strain evidence="1 2">DSM 23054</strain>
    </source>
</reference>
<dbReference type="RefSeq" id="WP_161695182.1">
    <property type="nucleotide sequence ID" value="NZ_JAAAMU010000002.1"/>
</dbReference>
<evidence type="ECO:0000313" key="2">
    <source>
        <dbReference type="Proteomes" id="UP000558113"/>
    </source>
</evidence>
<evidence type="ECO:0008006" key="3">
    <source>
        <dbReference type="Google" id="ProtNLM"/>
    </source>
</evidence>
<proteinExistence type="predicted"/>
<dbReference type="EMBL" id="JAAAMU010000002">
    <property type="protein sequence ID" value="NBC68423.1"/>
    <property type="molecule type" value="Genomic_DNA"/>
</dbReference>
<comment type="caution">
    <text evidence="1">The sequence shown here is derived from an EMBL/GenBank/DDBJ whole genome shotgun (WGS) entry which is preliminary data.</text>
</comment>
<evidence type="ECO:0000313" key="1">
    <source>
        <dbReference type="EMBL" id="NBC68423.1"/>
    </source>
</evidence>
<accession>A0A7X4YL79</accession>
<organism evidence="1 2">
    <name type="scientific">Paenibacillus sacheonensis</name>
    <dbReference type="NCBI Taxonomy" id="742054"/>
    <lineage>
        <taxon>Bacteria</taxon>
        <taxon>Bacillati</taxon>
        <taxon>Bacillota</taxon>
        <taxon>Bacilli</taxon>
        <taxon>Bacillales</taxon>
        <taxon>Paenibacillaceae</taxon>
        <taxon>Paenibacillus</taxon>
    </lineage>
</organism>
<dbReference type="Gene3D" id="2.60.120.260">
    <property type="entry name" value="Galactose-binding domain-like"/>
    <property type="match status" value="2"/>
</dbReference>
<dbReference type="Proteomes" id="UP000558113">
    <property type="component" value="Unassembled WGS sequence"/>
</dbReference>
<sequence>MDGFGKRVSFAVLVVLMMCTVFQFPLGIANAAGTFASGVETSDIYPTWSSTIESSSNVAGYSTGINPELFVDTDRAYMGSRSLHFSGKDNSTSQSSIYFKVFDVNVTLDATSKLSYWTYPEQNLARYVAVDLVFTDGTYLRDSGAVDMNGVALHPNTPRGTVNQWSQTKSNIGAWVSGKTVDRILIAYDHAADTGQFKGSIDDIQITSSNPGAFFGGVESQQIQPTWTDTTESINNVGAYSTGAPELGVRQESAHSGTKALMYSGKDNSTSASSVYFKVFDVNIPVDPTSTLEYWIYPQQNLGRYVGVDLIYTDGTNLRDSGAVDTNGGSMHPSAPRGTANQWTQIKSNIGAWASGKTIDRILIAYDHAPETGQFRGYIDDLMISSLGIDYALLKTPSSTSLLTDEKAAGITNLTFELGWDQYEQSQGSFNSSYISSKQAIYNAYKNAGFRITLDVGLQYPPAWVFNLDSNTRFKNQYGDVWSSSTIGNDVPNAVFNANVRNAQANYIARVKQDFPDVYAIRVGGLGWNELRYPDPTFNGHTNSYWVFDANAQAGSSVPGWKPGDTDTTKAQQFIDYYFQKLTDYSNWLIGTYSNKYPNAYLYVLYPSSGIRPGDVAGAVNVRLNGSTAPEINGQLQMGLDWERQINALTNPKAIPYCTWTEQPGTGGTHNLESPLRYMAYLANVKGLRIAGENSGNNTAAQMAFIDKEARALNMTATFWMNESQFGTGTNATLSDYANLIP</sequence>
<protein>
    <recommendedName>
        <fullName evidence="3">Glycoside hydrolase family 42 N-terminal domain-containing protein</fullName>
    </recommendedName>
</protein>
<dbReference type="InterPro" id="IPR017853">
    <property type="entry name" value="GH"/>
</dbReference>
<name>A0A7X4YL79_9BACL</name>
<keyword evidence="2" id="KW-1185">Reference proteome</keyword>